<feature type="domain" description="Methyltransferase type 11" evidence="1">
    <location>
        <begin position="59"/>
        <end position="150"/>
    </location>
</feature>
<dbReference type="AlphaFoldDB" id="A0A517VRU7"/>
<accession>A0A517VRU7</accession>
<reference evidence="2 3" key="1">
    <citation type="submission" date="2019-03" db="EMBL/GenBank/DDBJ databases">
        <title>Deep-cultivation of Planctomycetes and their phenomic and genomic characterization uncovers novel biology.</title>
        <authorList>
            <person name="Wiegand S."/>
            <person name="Jogler M."/>
            <person name="Boedeker C."/>
            <person name="Pinto D."/>
            <person name="Vollmers J."/>
            <person name="Rivas-Marin E."/>
            <person name="Kohn T."/>
            <person name="Peeters S.H."/>
            <person name="Heuer A."/>
            <person name="Rast P."/>
            <person name="Oberbeckmann S."/>
            <person name="Bunk B."/>
            <person name="Jeske O."/>
            <person name="Meyerdierks A."/>
            <person name="Storesund J.E."/>
            <person name="Kallscheuer N."/>
            <person name="Luecker S."/>
            <person name="Lage O.M."/>
            <person name="Pohl T."/>
            <person name="Merkel B.J."/>
            <person name="Hornburger P."/>
            <person name="Mueller R.-W."/>
            <person name="Bruemmer F."/>
            <person name="Labrenz M."/>
            <person name="Spormann A.M."/>
            <person name="Op den Camp H."/>
            <person name="Overmann J."/>
            <person name="Amann R."/>
            <person name="Jetten M.S.M."/>
            <person name="Mascher T."/>
            <person name="Medema M.H."/>
            <person name="Devos D.P."/>
            <person name="Kaster A.-K."/>
            <person name="Ovreas L."/>
            <person name="Rohde M."/>
            <person name="Galperin M.Y."/>
            <person name="Jogler C."/>
        </authorList>
    </citation>
    <scope>NUCLEOTIDE SEQUENCE [LARGE SCALE GENOMIC DNA]</scope>
    <source>
        <strain evidence="2 3">V144</strain>
    </source>
</reference>
<organism evidence="2 3">
    <name type="scientific">Gimesia aquarii</name>
    <dbReference type="NCBI Taxonomy" id="2527964"/>
    <lineage>
        <taxon>Bacteria</taxon>
        <taxon>Pseudomonadati</taxon>
        <taxon>Planctomycetota</taxon>
        <taxon>Planctomycetia</taxon>
        <taxon>Planctomycetales</taxon>
        <taxon>Planctomycetaceae</taxon>
        <taxon>Gimesia</taxon>
    </lineage>
</organism>
<dbReference type="EMBL" id="CP037920">
    <property type="protein sequence ID" value="QDT95659.1"/>
    <property type="molecule type" value="Genomic_DNA"/>
</dbReference>
<dbReference type="CDD" id="cd02440">
    <property type="entry name" value="AdoMet_MTases"/>
    <property type="match status" value="1"/>
</dbReference>
<dbReference type="PANTHER" id="PTHR43861">
    <property type="entry name" value="TRANS-ACONITATE 2-METHYLTRANSFERASE-RELATED"/>
    <property type="match status" value="1"/>
</dbReference>
<dbReference type="GO" id="GO:0032259">
    <property type="term" value="P:methylation"/>
    <property type="evidence" value="ECO:0007669"/>
    <property type="project" value="UniProtKB-KW"/>
</dbReference>
<evidence type="ECO:0000313" key="3">
    <source>
        <dbReference type="Proteomes" id="UP000318704"/>
    </source>
</evidence>
<dbReference type="KEGG" id="gaw:V144x_11050"/>
<keyword evidence="2" id="KW-0808">Transferase</keyword>
<keyword evidence="2" id="KW-0489">Methyltransferase</keyword>
<proteinExistence type="predicted"/>
<dbReference type="Proteomes" id="UP000318704">
    <property type="component" value="Chromosome"/>
</dbReference>
<dbReference type="SUPFAM" id="SSF53335">
    <property type="entry name" value="S-adenosyl-L-methionine-dependent methyltransferases"/>
    <property type="match status" value="1"/>
</dbReference>
<dbReference type="InterPro" id="IPR013216">
    <property type="entry name" value="Methyltransf_11"/>
</dbReference>
<gene>
    <name evidence="2" type="primary">tam_1</name>
    <name evidence="2" type="ORF">V144x_11050</name>
</gene>
<dbReference type="RefSeq" id="WP_144982466.1">
    <property type="nucleotide sequence ID" value="NZ_CP037920.1"/>
</dbReference>
<evidence type="ECO:0000259" key="1">
    <source>
        <dbReference type="Pfam" id="PF08241"/>
    </source>
</evidence>
<sequence>MDEHGPVATDHAVRDRELFDRIAAKYYRKDLAPAARLARKHRLFQTLQAALASSDATVLEVGCGAGFAAKYLKGRFGSFCGVDYSENLIHYARVHNSGPQVEFVAANIKDFQPQRSFDVIFAIGLLHHLDDLDSMLENVVHLLKPGGWFVANEPHPGNPLISVARRIRKKIDTQYSAEQKELTATSLRSACERVGLQSVQIVPQGLFSTPFAEVPLKPQWLFVPFSTLACLTDKMMERLPATVLQKLTWNLIVAGQRKEGEG</sequence>
<dbReference type="EC" id="2.1.1.144" evidence="2"/>
<dbReference type="GO" id="GO:0030798">
    <property type="term" value="F:trans-aconitate 2-methyltransferase activity"/>
    <property type="evidence" value="ECO:0007669"/>
    <property type="project" value="UniProtKB-EC"/>
</dbReference>
<evidence type="ECO:0000313" key="2">
    <source>
        <dbReference type="EMBL" id="QDT95659.1"/>
    </source>
</evidence>
<dbReference type="Gene3D" id="3.40.50.150">
    <property type="entry name" value="Vaccinia Virus protein VP39"/>
    <property type="match status" value="1"/>
</dbReference>
<dbReference type="Pfam" id="PF08241">
    <property type="entry name" value="Methyltransf_11"/>
    <property type="match status" value="1"/>
</dbReference>
<name>A0A517VRU7_9PLAN</name>
<dbReference type="InterPro" id="IPR029063">
    <property type="entry name" value="SAM-dependent_MTases_sf"/>
</dbReference>
<protein>
    <submittedName>
        <fullName evidence="2">Trans-aconitate 2-methyltransferase</fullName>
        <ecNumber evidence="2">2.1.1.144</ecNumber>
    </submittedName>
</protein>